<dbReference type="Proteomes" id="UP001199916">
    <property type="component" value="Unassembled WGS sequence"/>
</dbReference>
<comment type="caution">
    <text evidence="4">The sequence shown here is derived from an EMBL/GenBank/DDBJ whole genome shotgun (WGS) entry which is preliminary data.</text>
</comment>
<dbReference type="PIRSF" id="PIRSF001227">
    <property type="entry name" value="Pen_acylase"/>
    <property type="match status" value="1"/>
</dbReference>
<reference evidence="4 5" key="1">
    <citation type="submission" date="2021-11" db="EMBL/GenBank/DDBJ databases">
        <title>Draft genome sequence of Paenibacillus profundus YoMME, a new Gram-positive bacteria with exoelectrogenic properties.</title>
        <authorList>
            <person name="Hubenova Y."/>
            <person name="Hubenova E."/>
            <person name="Manasiev Y."/>
            <person name="Peykov S."/>
            <person name="Mitov M."/>
        </authorList>
    </citation>
    <scope>NUCLEOTIDE SEQUENCE [LARGE SCALE GENOMIC DNA]</scope>
    <source>
        <strain evidence="4 5">YoMME</strain>
    </source>
</reference>
<dbReference type="RefSeq" id="WP_233698815.1">
    <property type="nucleotide sequence ID" value="NZ_JAJNBZ010000033.1"/>
</dbReference>
<dbReference type="CDD" id="cd03747">
    <property type="entry name" value="Ntn_PGA_like"/>
    <property type="match status" value="1"/>
</dbReference>
<evidence type="ECO:0000256" key="3">
    <source>
        <dbReference type="ARBA" id="ARBA00023145"/>
    </source>
</evidence>
<organism evidence="4 5">
    <name type="scientific">Paenibacillus profundus</name>
    <dbReference type="NCBI Taxonomy" id="1173085"/>
    <lineage>
        <taxon>Bacteria</taxon>
        <taxon>Bacillati</taxon>
        <taxon>Bacillota</taxon>
        <taxon>Bacilli</taxon>
        <taxon>Bacillales</taxon>
        <taxon>Paenibacillaceae</taxon>
        <taxon>Paenibacillus</taxon>
    </lineage>
</organism>
<comment type="similarity">
    <text evidence="1">Belongs to the peptidase S45 family.</text>
</comment>
<evidence type="ECO:0000256" key="2">
    <source>
        <dbReference type="ARBA" id="ARBA00022801"/>
    </source>
</evidence>
<proteinExistence type="inferred from homology"/>
<dbReference type="SUPFAM" id="SSF56235">
    <property type="entry name" value="N-terminal nucleophile aminohydrolases (Ntn hydrolases)"/>
    <property type="match status" value="1"/>
</dbReference>
<dbReference type="InterPro" id="IPR029055">
    <property type="entry name" value="Ntn_hydrolases_N"/>
</dbReference>
<keyword evidence="2" id="KW-0378">Hydrolase</keyword>
<evidence type="ECO:0000313" key="4">
    <source>
        <dbReference type="EMBL" id="MCE5172739.1"/>
    </source>
</evidence>
<evidence type="ECO:0000313" key="5">
    <source>
        <dbReference type="Proteomes" id="UP001199916"/>
    </source>
</evidence>
<dbReference type="PANTHER" id="PTHR34218">
    <property type="entry name" value="PEPTIDASE S45 PENICILLIN AMIDASE"/>
    <property type="match status" value="1"/>
</dbReference>
<protein>
    <submittedName>
        <fullName evidence="4">Penicillin acylase family protein</fullName>
    </submittedName>
</protein>
<dbReference type="InterPro" id="IPR043146">
    <property type="entry name" value="Penicillin_amidase_N_B-knob"/>
</dbReference>
<dbReference type="InterPro" id="IPR014395">
    <property type="entry name" value="Pen/GL7ACA/AHL_acylase"/>
</dbReference>
<dbReference type="InterPro" id="IPR002692">
    <property type="entry name" value="S45"/>
</dbReference>
<sequence>MMSATGMNPAIDPVSKKKRGGWRVVWITALILALLLGSVSGIAYWIARNSLPLIQGKLELEGLQQPVSVWRDVNGVPHIEARNEHDLYLAQGYVTAQDRLFQMDMMRRLGSGQLSEIMGEQTLERDKIFRAFGLRRAAEASLAVYSADAKNVLEWYAQGVNQYIRQAQASGALPVEFRLLGYKPADWEPVDSLVIGKNMAYDLGGHWTGQAFRYQLAQRVSPEMALELFPSYPEGGALIIQALKDHPIDLKAMLAAAVIPDPLNGSNNWVVSGKKSVSGKPMLANDPHLQLGTPSIWYETHLQAAELNVSGVVFAGIPGIILGYNQHLAWGVTNLNPDVQDLYIEKRNPDNPNEFEYMGKWEPAKLYDEEIKVKGKPAVTYQVAVTRHGPIISEFAQDNQQDLALALRWTALEPTKELEAFQRFGKTRNWEEFKEALTYFDAPAQNFVFASNDGTIAYRANGNIPIRKKGSSQVPVPGWTDEYEWTGYIPWEELPTTVNPPTGYIATANNKVVDDSYPYHITNTWSEPYREARIQQVLETKELLQAEDLQKLQFDRHNLMAEEFLEGLLAELRNNASLRSIDQEAAELLQAWNKEDDAEQGAPLVFAFWMRQLEEVIFKPEVTDDLMKLFENRESVRDALLRKALAGTPTLWIDGKGGIEKIALGSFQLAVDQAVSLQGKDPAKWQWGRFHQVKFAHPLGAIKPLDLLFNAKAVGMGGSKVTVGMAGWDANTGDMNLGGAWRTVIDLAEPLKSFNVVGPGQSGQLLSPWYHDQVDAWTTGKYHETSMDPGAYRAAGHHLELVPAAATIENTR</sequence>
<dbReference type="Gene3D" id="1.10.439.10">
    <property type="entry name" value="Penicillin Amidohydrolase, domain 1"/>
    <property type="match status" value="1"/>
</dbReference>
<evidence type="ECO:0000256" key="1">
    <source>
        <dbReference type="ARBA" id="ARBA00006586"/>
    </source>
</evidence>
<name>A0ABS8YNI1_9BACL</name>
<dbReference type="InterPro" id="IPR043147">
    <property type="entry name" value="Penicillin_amidase_A-knob"/>
</dbReference>
<dbReference type="EMBL" id="JAJNBZ010000033">
    <property type="protein sequence ID" value="MCE5172739.1"/>
    <property type="molecule type" value="Genomic_DNA"/>
</dbReference>
<dbReference type="Pfam" id="PF01804">
    <property type="entry name" value="Penicil_amidase"/>
    <property type="match status" value="1"/>
</dbReference>
<dbReference type="Gene3D" id="2.30.120.10">
    <property type="match status" value="1"/>
</dbReference>
<dbReference type="Gene3D" id="3.60.20.10">
    <property type="entry name" value="Glutamine Phosphoribosylpyrophosphate, subunit 1, domain 1"/>
    <property type="match status" value="1"/>
</dbReference>
<keyword evidence="5" id="KW-1185">Reference proteome</keyword>
<keyword evidence="3" id="KW-0865">Zymogen</keyword>
<accession>A0ABS8YNI1</accession>
<dbReference type="InterPro" id="IPR023343">
    <property type="entry name" value="Penicillin_amidase_dom1"/>
</dbReference>
<dbReference type="Gene3D" id="1.10.1400.10">
    <property type="match status" value="1"/>
</dbReference>
<gene>
    <name evidence="4" type="ORF">LQV63_26060</name>
</gene>
<dbReference type="PANTHER" id="PTHR34218:SF4">
    <property type="entry name" value="ACYL-HOMOSERINE LACTONE ACYLASE QUIP"/>
    <property type="match status" value="1"/>
</dbReference>